<dbReference type="InterPro" id="IPR000515">
    <property type="entry name" value="MetI-like"/>
</dbReference>
<feature type="transmembrane region" description="Helical" evidence="7">
    <location>
        <begin position="196"/>
        <end position="213"/>
    </location>
</feature>
<evidence type="ECO:0000259" key="8">
    <source>
        <dbReference type="PROSITE" id="PS50928"/>
    </source>
</evidence>
<dbReference type="PANTHER" id="PTHR30151:SF0">
    <property type="entry name" value="ABC TRANSPORTER PERMEASE PROTEIN MJ0413-RELATED"/>
    <property type="match status" value="1"/>
</dbReference>
<dbReference type="EMBL" id="DSRU01000109">
    <property type="protein sequence ID" value="HFM97730.1"/>
    <property type="molecule type" value="Genomic_DNA"/>
</dbReference>
<evidence type="ECO:0000256" key="1">
    <source>
        <dbReference type="ARBA" id="ARBA00004651"/>
    </source>
</evidence>
<dbReference type="PANTHER" id="PTHR30151">
    <property type="entry name" value="ALKANE SULFONATE ABC TRANSPORTER-RELATED, MEMBRANE SUBUNIT"/>
    <property type="match status" value="1"/>
</dbReference>
<sequence>MQPTSVKDIQASTPPLLTVSTGRKWLRRLTPSLWFLVGWAILALGWELGAATQVLNPDILPPPSQVIPYLLTGELSAGIGPQQVSYGEAIVRTLVRVFAGLVLGILAALPLGTLIASVPIFRQFALPIMQTIAPIAPVAWVPVAIALVGTGDQSAIFVVFMGIFAVMTLATAAAISSVPEELLKTARSLGISGIRLYLWVVFPAVSPSLLTIIRVNFFAAWMAVLAGEMAGINSGLGALIILGQQQFNMKLVMAGIITIGVIGFAIDRLMLFIQRRLLWWEQGRLIGGNRG</sequence>
<accession>A0A7C3KDG4</accession>
<comment type="subcellular location">
    <subcellularLocation>
        <location evidence="1 7">Cell membrane</location>
        <topology evidence="1 7">Multi-pass membrane protein</topology>
    </subcellularLocation>
</comment>
<evidence type="ECO:0000313" key="9">
    <source>
        <dbReference type="EMBL" id="HFM97730.1"/>
    </source>
</evidence>
<dbReference type="PROSITE" id="PS50928">
    <property type="entry name" value="ABC_TM1"/>
    <property type="match status" value="1"/>
</dbReference>
<feature type="transmembrane region" description="Helical" evidence="7">
    <location>
        <begin position="251"/>
        <end position="273"/>
    </location>
</feature>
<comment type="caution">
    <text evidence="9">The sequence shown here is derived from an EMBL/GenBank/DDBJ whole genome shotgun (WGS) entry which is preliminary data.</text>
</comment>
<dbReference type="Pfam" id="PF00528">
    <property type="entry name" value="BPD_transp_1"/>
    <property type="match status" value="1"/>
</dbReference>
<dbReference type="SUPFAM" id="SSF161098">
    <property type="entry name" value="MetI-like"/>
    <property type="match status" value="1"/>
</dbReference>
<dbReference type="CDD" id="cd06261">
    <property type="entry name" value="TM_PBP2"/>
    <property type="match status" value="1"/>
</dbReference>
<comment type="similarity">
    <text evidence="7">Belongs to the binding-protein-dependent transport system permease family.</text>
</comment>
<gene>
    <name evidence="9" type="ORF">ENR64_08165</name>
</gene>
<organism evidence="9">
    <name type="scientific">Oscillatoriales cyanobacterium SpSt-418</name>
    <dbReference type="NCBI Taxonomy" id="2282169"/>
    <lineage>
        <taxon>Bacteria</taxon>
        <taxon>Bacillati</taxon>
        <taxon>Cyanobacteriota</taxon>
        <taxon>Cyanophyceae</taxon>
        <taxon>Oscillatoriophycideae</taxon>
        <taxon>Oscillatoriales</taxon>
    </lineage>
</organism>
<keyword evidence="3" id="KW-1003">Cell membrane</keyword>
<feature type="transmembrane region" description="Helical" evidence="7">
    <location>
        <begin position="33"/>
        <end position="55"/>
    </location>
</feature>
<name>A0A7C3KDG4_9CYAN</name>
<evidence type="ECO:0000256" key="2">
    <source>
        <dbReference type="ARBA" id="ARBA00022448"/>
    </source>
</evidence>
<reference evidence="9" key="1">
    <citation type="journal article" date="2020" name="mSystems">
        <title>Genome- and Community-Level Interaction Insights into Carbon Utilization and Element Cycling Functions of Hydrothermarchaeota in Hydrothermal Sediment.</title>
        <authorList>
            <person name="Zhou Z."/>
            <person name="Liu Y."/>
            <person name="Xu W."/>
            <person name="Pan J."/>
            <person name="Luo Z.H."/>
            <person name="Li M."/>
        </authorList>
    </citation>
    <scope>NUCLEOTIDE SEQUENCE [LARGE SCALE GENOMIC DNA]</scope>
    <source>
        <strain evidence="9">SpSt-418</strain>
    </source>
</reference>
<evidence type="ECO:0000256" key="7">
    <source>
        <dbReference type="RuleBase" id="RU363032"/>
    </source>
</evidence>
<evidence type="ECO:0000256" key="5">
    <source>
        <dbReference type="ARBA" id="ARBA00022989"/>
    </source>
</evidence>
<feature type="domain" description="ABC transmembrane type-1" evidence="8">
    <location>
        <begin position="90"/>
        <end position="270"/>
    </location>
</feature>
<dbReference type="GO" id="GO:0055085">
    <property type="term" value="P:transmembrane transport"/>
    <property type="evidence" value="ECO:0007669"/>
    <property type="project" value="InterPro"/>
</dbReference>
<proteinExistence type="inferred from homology"/>
<keyword evidence="5 7" id="KW-1133">Transmembrane helix</keyword>
<keyword evidence="2 7" id="KW-0813">Transport</keyword>
<feature type="transmembrane region" description="Helical" evidence="7">
    <location>
        <begin position="155"/>
        <end position="175"/>
    </location>
</feature>
<keyword evidence="4 7" id="KW-0812">Transmembrane</keyword>
<evidence type="ECO:0000256" key="6">
    <source>
        <dbReference type="ARBA" id="ARBA00023136"/>
    </source>
</evidence>
<feature type="transmembrane region" description="Helical" evidence="7">
    <location>
        <begin position="97"/>
        <end position="121"/>
    </location>
</feature>
<dbReference type="AlphaFoldDB" id="A0A7C3KDG4"/>
<protein>
    <submittedName>
        <fullName evidence="9">ABC transporter permease</fullName>
    </submittedName>
</protein>
<feature type="transmembrane region" description="Helical" evidence="7">
    <location>
        <begin position="219"/>
        <end position="242"/>
    </location>
</feature>
<dbReference type="GO" id="GO:0005886">
    <property type="term" value="C:plasma membrane"/>
    <property type="evidence" value="ECO:0007669"/>
    <property type="project" value="UniProtKB-SubCell"/>
</dbReference>
<dbReference type="Gene3D" id="1.10.3720.10">
    <property type="entry name" value="MetI-like"/>
    <property type="match status" value="1"/>
</dbReference>
<evidence type="ECO:0000256" key="3">
    <source>
        <dbReference type="ARBA" id="ARBA00022475"/>
    </source>
</evidence>
<feature type="transmembrane region" description="Helical" evidence="7">
    <location>
        <begin position="128"/>
        <end position="149"/>
    </location>
</feature>
<dbReference type="InterPro" id="IPR035906">
    <property type="entry name" value="MetI-like_sf"/>
</dbReference>
<keyword evidence="6 7" id="KW-0472">Membrane</keyword>
<evidence type="ECO:0000256" key="4">
    <source>
        <dbReference type="ARBA" id="ARBA00022692"/>
    </source>
</evidence>